<dbReference type="PROSITE" id="PS50160">
    <property type="entry name" value="DNA_LIGASE_A3"/>
    <property type="match status" value="1"/>
</dbReference>
<dbReference type="InterPro" id="IPR036599">
    <property type="entry name" value="DNA_ligase_N_sf"/>
</dbReference>
<dbReference type="InterPro" id="IPR012308">
    <property type="entry name" value="DNA_ligase_ATP-dep_N"/>
</dbReference>
<dbReference type="PANTHER" id="PTHR45674:SF4">
    <property type="entry name" value="DNA LIGASE 1"/>
    <property type="match status" value="1"/>
</dbReference>
<dbReference type="InterPro" id="IPR012309">
    <property type="entry name" value="DNA_ligase_ATP-dep_C"/>
</dbReference>
<dbReference type="SUPFAM" id="SSF117018">
    <property type="entry name" value="ATP-dependent DNA ligase DNA-binding domain"/>
    <property type="match status" value="1"/>
</dbReference>
<evidence type="ECO:0000256" key="9">
    <source>
        <dbReference type="ARBA" id="ARBA00022842"/>
    </source>
</evidence>
<feature type="binding site" evidence="14">
    <location>
        <position position="425"/>
    </location>
    <ligand>
        <name>ATP</name>
        <dbReference type="ChEBI" id="CHEBI:30616"/>
    </ligand>
</feature>
<dbReference type="GO" id="GO:0006273">
    <property type="term" value="P:lagging strand elongation"/>
    <property type="evidence" value="ECO:0007669"/>
    <property type="project" value="TreeGrafter"/>
</dbReference>
<name>A0A1F7HFS0_9BACT</name>
<feature type="domain" description="ATP-dependent DNA ligase family profile" evidence="16">
    <location>
        <begin position="327"/>
        <end position="466"/>
    </location>
</feature>
<organism evidence="17 18">
    <name type="scientific">Candidatus Roizmanbacteria bacterium RIFCSPHIGHO2_12_FULL_33_9</name>
    <dbReference type="NCBI Taxonomy" id="1802045"/>
    <lineage>
        <taxon>Bacteria</taxon>
        <taxon>Candidatus Roizmaniibacteriota</taxon>
    </lineage>
</organism>
<feature type="binding site" evidence="14">
    <location>
        <position position="419"/>
    </location>
    <ligand>
        <name>ATP</name>
        <dbReference type="ChEBI" id="CHEBI:30616"/>
    </ligand>
</feature>
<dbReference type="InterPro" id="IPR000977">
    <property type="entry name" value="DNA_ligase_ATP-dep"/>
</dbReference>
<evidence type="ECO:0000256" key="8">
    <source>
        <dbReference type="ARBA" id="ARBA00022840"/>
    </source>
</evidence>
<protein>
    <recommendedName>
        <fullName evidence="14">Probable DNA ligase</fullName>
        <ecNumber evidence="14">6.5.1.1</ecNumber>
    </recommendedName>
    <alternativeName>
        <fullName evidence="14">Polydeoxyribonucleotide synthase [ATP]</fullName>
    </alternativeName>
</protein>
<dbReference type="PROSITE" id="PS00333">
    <property type="entry name" value="DNA_LIGASE_A2"/>
    <property type="match status" value="1"/>
</dbReference>
<dbReference type="Pfam" id="PF04675">
    <property type="entry name" value="DNA_ligase_A_N"/>
    <property type="match status" value="1"/>
</dbReference>
<dbReference type="Gene3D" id="2.40.50.140">
    <property type="entry name" value="Nucleic acid-binding proteins"/>
    <property type="match status" value="1"/>
</dbReference>
<feature type="binding site" evidence="14">
    <location>
        <position position="247"/>
    </location>
    <ligand>
        <name>ATP</name>
        <dbReference type="ChEBI" id="CHEBI:30616"/>
    </ligand>
</feature>
<comment type="similarity">
    <text evidence="1 14 15">Belongs to the ATP-dependent DNA ligase family.</text>
</comment>
<dbReference type="InterPro" id="IPR012340">
    <property type="entry name" value="NA-bd_OB-fold"/>
</dbReference>
<feature type="binding site" evidence="14">
    <location>
        <position position="254"/>
    </location>
    <ligand>
        <name>ATP</name>
        <dbReference type="ChEBI" id="CHEBI:30616"/>
    </ligand>
</feature>
<dbReference type="Pfam" id="PF01068">
    <property type="entry name" value="DNA_ligase_A_M"/>
    <property type="match status" value="1"/>
</dbReference>
<dbReference type="PANTHER" id="PTHR45674">
    <property type="entry name" value="DNA LIGASE 1/3 FAMILY MEMBER"/>
    <property type="match status" value="1"/>
</dbReference>
<feature type="binding site" evidence="14">
    <location>
        <position position="339"/>
    </location>
    <ligand>
        <name>ATP</name>
        <dbReference type="ChEBI" id="CHEBI:30616"/>
    </ligand>
</feature>
<evidence type="ECO:0000256" key="6">
    <source>
        <dbReference type="ARBA" id="ARBA00022741"/>
    </source>
</evidence>
<keyword evidence="7 14" id="KW-0227">DNA damage</keyword>
<evidence type="ECO:0000259" key="16">
    <source>
        <dbReference type="PROSITE" id="PS50160"/>
    </source>
</evidence>
<dbReference type="GO" id="GO:0006310">
    <property type="term" value="P:DNA recombination"/>
    <property type="evidence" value="ECO:0007669"/>
    <property type="project" value="UniProtKB-UniRule"/>
</dbReference>
<evidence type="ECO:0000256" key="11">
    <source>
        <dbReference type="ARBA" id="ARBA00023204"/>
    </source>
</evidence>
<keyword evidence="6 14" id="KW-0547">Nucleotide-binding</keyword>
<keyword evidence="3 14" id="KW-0132">Cell division</keyword>
<feature type="binding site" evidence="14">
    <location>
        <position position="299"/>
    </location>
    <ligand>
        <name>ATP</name>
        <dbReference type="ChEBI" id="CHEBI:30616"/>
    </ligand>
</feature>
<dbReference type="InterPro" id="IPR022865">
    <property type="entry name" value="DNA_ligae_ATP-dep_bac/arc"/>
</dbReference>
<accession>A0A1F7HFS0</accession>
<dbReference type="GO" id="GO:0003910">
    <property type="term" value="F:DNA ligase (ATP) activity"/>
    <property type="evidence" value="ECO:0007669"/>
    <property type="project" value="UniProtKB-UniRule"/>
</dbReference>
<comment type="cofactor">
    <cofactor evidence="14">
        <name>Mg(2+)</name>
        <dbReference type="ChEBI" id="CHEBI:18420"/>
    </cofactor>
</comment>
<evidence type="ECO:0000256" key="7">
    <source>
        <dbReference type="ARBA" id="ARBA00022763"/>
    </source>
</evidence>
<dbReference type="EC" id="6.5.1.1" evidence="14"/>
<comment type="function">
    <text evidence="14">DNA ligase that seals nicks in double-stranded DNA during DNA replication, DNA recombination and DNA repair.</text>
</comment>
<evidence type="ECO:0000313" key="18">
    <source>
        <dbReference type="Proteomes" id="UP000177199"/>
    </source>
</evidence>
<dbReference type="AlphaFoldDB" id="A0A1F7HFS0"/>
<dbReference type="CDD" id="cd07901">
    <property type="entry name" value="Adenylation_DNA_ligase_Arch_LigB"/>
    <property type="match status" value="1"/>
</dbReference>
<keyword evidence="9 14" id="KW-0460">Magnesium</keyword>
<comment type="catalytic activity">
    <reaction evidence="13 14">
        <text>ATP + (deoxyribonucleotide)n-3'-hydroxyl + 5'-phospho-(deoxyribonucleotide)m = (deoxyribonucleotide)n+m + AMP + diphosphate.</text>
        <dbReference type="EC" id="6.5.1.1"/>
    </reaction>
</comment>
<evidence type="ECO:0000256" key="14">
    <source>
        <dbReference type="HAMAP-Rule" id="MF_00407"/>
    </source>
</evidence>
<gene>
    <name evidence="14" type="primary">lig</name>
    <name evidence="17" type="ORF">A3F29_04930</name>
</gene>
<keyword evidence="10 14" id="KW-0233">DNA recombination</keyword>
<proteinExistence type="inferred from homology"/>
<dbReference type="GO" id="GO:0051301">
    <property type="term" value="P:cell division"/>
    <property type="evidence" value="ECO:0007669"/>
    <property type="project" value="UniProtKB-KW"/>
</dbReference>
<keyword evidence="2 14" id="KW-0436">Ligase</keyword>
<comment type="caution">
    <text evidence="17">The sequence shown here is derived from an EMBL/GenBank/DDBJ whole genome shotgun (WGS) entry which is preliminary data.</text>
</comment>
<sequence>MKFKELAKYIEEIEKTSSRNTITELLSSLFKKLSENEIRETIFLLQGRLVPLYESKEFGMAEKLIVNSAVTAFDIEKNKFILELKKIGDIGTAVEYFKNKIVLREQDLSISEVFEKLTILADAEGKGSQEIKINVLADLISKLDPLSTRYLVRIPIGTMRLGFSDMTILDALSWMMRGDKSLRPILQHSYHVKPNLGLIATILKRKNGIDKLKEIEPEVFTPIIMMRAERMSSGDEIIKKIGVCAVEPKYDGFRLQIHKKGNEVKMYSRNLDDVSHMYPDIIEGIIKQIKETSIIIEGEAIGYSPKTGEYLSFQDTVQRKRKYDIETMKMAVPLRLFLFDLLYLGRKSYINQEFKKRRDQLEKLVKISGNQKIDTILLAPQTIENSGSSIEKRFDEAVSKNLEGIIAKKIDGIYKPGAREWNWIKFKKSYSSKIIDTIDCLIMGYDFGKGKRTGFGIGAFLVGVYDKKNDSYVTVAKIGTGLTDEEWKELKKRSENKKTLKKPIIYKTNDQIDSDIWIKPSIVVEIKSDEITNSPLHSAGLALRFPRLERFRDDKSPDDVTSFEEVKKLYLSQLIK</sequence>
<keyword evidence="12 14" id="KW-0131">Cell cycle</keyword>
<keyword evidence="11 14" id="KW-0234">DNA repair</keyword>
<dbReference type="Pfam" id="PF04679">
    <property type="entry name" value="DNA_ligase_A_C"/>
    <property type="match status" value="1"/>
</dbReference>
<dbReference type="NCBIfam" id="TIGR00574">
    <property type="entry name" value="dnl1"/>
    <property type="match status" value="1"/>
</dbReference>
<dbReference type="GO" id="GO:0003677">
    <property type="term" value="F:DNA binding"/>
    <property type="evidence" value="ECO:0007669"/>
    <property type="project" value="InterPro"/>
</dbReference>
<dbReference type="Gene3D" id="1.10.3260.10">
    <property type="entry name" value="DNA ligase, ATP-dependent, N-terminal domain"/>
    <property type="match status" value="1"/>
</dbReference>
<dbReference type="InterPro" id="IPR012310">
    <property type="entry name" value="DNA_ligase_ATP-dep_cent"/>
</dbReference>
<dbReference type="GO" id="GO:0006281">
    <property type="term" value="P:DNA repair"/>
    <property type="evidence" value="ECO:0007669"/>
    <property type="project" value="UniProtKB-UniRule"/>
</dbReference>
<keyword evidence="8 14" id="KW-0067">ATP-binding</keyword>
<evidence type="ECO:0000256" key="15">
    <source>
        <dbReference type="RuleBase" id="RU004196"/>
    </source>
</evidence>
<dbReference type="GO" id="GO:0071897">
    <property type="term" value="P:DNA biosynthetic process"/>
    <property type="evidence" value="ECO:0007669"/>
    <property type="project" value="InterPro"/>
</dbReference>
<dbReference type="InterPro" id="IPR050191">
    <property type="entry name" value="ATP-dep_DNA_ligase"/>
</dbReference>
<evidence type="ECO:0000256" key="4">
    <source>
        <dbReference type="ARBA" id="ARBA00022705"/>
    </source>
</evidence>
<evidence type="ECO:0000256" key="5">
    <source>
        <dbReference type="ARBA" id="ARBA00022723"/>
    </source>
</evidence>
<evidence type="ECO:0000256" key="3">
    <source>
        <dbReference type="ARBA" id="ARBA00022618"/>
    </source>
</evidence>
<dbReference type="Proteomes" id="UP000177199">
    <property type="component" value="Unassembled WGS sequence"/>
</dbReference>
<dbReference type="GO" id="GO:0005524">
    <property type="term" value="F:ATP binding"/>
    <property type="evidence" value="ECO:0007669"/>
    <property type="project" value="UniProtKB-UniRule"/>
</dbReference>
<dbReference type="SUPFAM" id="SSF56091">
    <property type="entry name" value="DNA ligase/mRNA capping enzyme, catalytic domain"/>
    <property type="match status" value="1"/>
</dbReference>
<dbReference type="Gene3D" id="3.30.470.30">
    <property type="entry name" value="DNA ligase/mRNA capping enzyme"/>
    <property type="match status" value="1"/>
</dbReference>
<evidence type="ECO:0000256" key="1">
    <source>
        <dbReference type="ARBA" id="ARBA00007572"/>
    </source>
</evidence>
<dbReference type="InterPro" id="IPR016059">
    <property type="entry name" value="DNA_ligase_ATP-dep_CS"/>
</dbReference>
<evidence type="ECO:0000313" key="17">
    <source>
        <dbReference type="EMBL" id="OGK30091.1"/>
    </source>
</evidence>
<evidence type="ECO:0000256" key="10">
    <source>
        <dbReference type="ARBA" id="ARBA00023172"/>
    </source>
</evidence>
<keyword evidence="4 14" id="KW-0235">DNA replication</keyword>
<evidence type="ECO:0000256" key="13">
    <source>
        <dbReference type="ARBA" id="ARBA00034003"/>
    </source>
</evidence>
<reference evidence="17 18" key="1">
    <citation type="journal article" date="2016" name="Nat. Commun.">
        <title>Thousands of microbial genomes shed light on interconnected biogeochemical processes in an aquifer system.</title>
        <authorList>
            <person name="Anantharaman K."/>
            <person name="Brown C.T."/>
            <person name="Hug L.A."/>
            <person name="Sharon I."/>
            <person name="Castelle C.J."/>
            <person name="Probst A.J."/>
            <person name="Thomas B.C."/>
            <person name="Singh A."/>
            <person name="Wilkins M.J."/>
            <person name="Karaoz U."/>
            <person name="Brodie E.L."/>
            <person name="Williams K.H."/>
            <person name="Hubbard S.S."/>
            <person name="Banfield J.F."/>
        </authorList>
    </citation>
    <scope>NUCLEOTIDE SEQUENCE [LARGE SCALE GENOMIC DNA]</scope>
</reference>
<feature type="binding site" evidence="14">
    <location>
        <position position="269"/>
    </location>
    <ligand>
        <name>ATP</name>
        <dbReference type="ChEBI" id="CHEBI:30616"/>
    </ligand>
</feature>
<dbReference type="HAMAP" id="MF_00407">
    <property type="entry name" value="DNA_ligase"/>
    <property type="match status" value="1"/>
</dbReference>
<dbReference type="EMBL" id="MFZV01000052">
    <property type="protein sequence ID" value="OGK30091.1"/>
    <property type="molecule type" value="Genomic_DNA"/>
</dbReference>
<dbReference type="GO" id="GO:0046872">
    <property type="term" value="F:metal ion binding"/>
    <property type="evidence" value="ECO:0007669"/>
    <property type="project" value="UniProtKB-KW"/>
</dbReference>
<evidence type="ECO:0000256" key="12">
    <source>
        <dbReference type="ARBA" id="ARBA00023306"/>
    </source>
</evidence>
<evidence type="ECO:0000256" key="2">
    <source>
        <dbReference type="ARBA" id="ARBA00022598"/>
    </source>
</evidence>
<feature type="active site" description="N6-AMP-lysine intermediate" evidence="14">
    <location>
        <position position="249"/>
    </location>
</feature>
<keyword evidence="5 14" id="KW-0479">Metal-binding</keyword>
<dbReference type="SUPFAM" id="SSF50249">
    <property type="entry name" value="Nucleic acid-binding proteins"/>
    <property type="match status" value="1"/>
</dbReference>